<gene>
    <name evidence="3" type="ORF">VTK73DRAFT_8870</name>
</gene>
<keyword evidence="4" id="KW-1185">Reference proteome</keyword>
<feature type="domain" description="Glycoside hydrolase family 65 C-terminal" evidence="2">
    <location>
        <begin position="175"/>
        <end position="217"/>
    </location>
</feature>
<dbReference type="PANTHER" id="PTHR11051:SF8">
    <property type="entry name" value="PROTEIN-GLUCOSYLGALACTOSYLHYDROXYLYSINE GLUCOSIDASE"/>
    <property type="match status" value="1"/>
</dbReference>
<evidence type="ECO:0000256" key="1">
    <source>
        <dbReference type="ARBA" id="ARBA00006768"/>
    </source>
</evidence>
<comment type="similarity">
    <text evidence="1">Belongs to the glycosyl hydrolase 65 family.</text>
</comment>
<name>A0ABR3W5N7_9PEZI</name>
<dbReference type="EMBL" id="JAZHXJ010000684">
    <property type="protein sequence ID" value="KAL1853939.1"/>
    <property type="molecule type" value="Genomic_DNA"/>
</dbReference>
<dbReference type="InterPro" id="IPR008928">
    <property type="entry name" value="6-hairpin_glycosidase_sf"/>
</dbReference>
<organism evidence="3 4">
    <name type="scientific">Phialemonium thermophilum</name>
    <dbReference type="NCBI Taxonomy" id="223376"/>
    <lineage>
        <taxon>Eukaryota</taxon>
        <taxon>Fungi</taxon>
        <taxon>Dikarya</taxon>
        <taxon>Ascomycota</taxon>
        <taxon>Pezizomycotina</taxon>
        <taxon>Sordariomycetes</taxon>
        <taxon>Sordariomycetidae</taxon>
        <taxon>Cephalothecales</taxon>
        <taxon>Cephalothecaceae</taxon>
        <taxon>Phialemonium</taxon>
    </lineage>
</organism>
<evidence type="ECO:0000313" key="4">
    <source>
        <dbReference type="Proteomes" id="UP001586593"/>
    </source>
</evidence>
<sequence length="453" mass="49341">MALVSQTLVYANAFRKQLGQEQNHTWNDMAANVQLLRENDVTLEYTEMNNSVQVKQADVVLNTFPLDYTRNYPSSEALNDLDYYALKQSPDGPGMTYAIFSIVANEVSPSGCSAYTYAQYSYSPYIRGPFFQFSEQLLDDFSANGGTHPAYPFLTGHGGANQVVLFGYLGLRLLPDDKIHIDPNLPPQIPHLRYRTFYWRGWPVAAWSNYTHTTIARATTVAPLSTADPTYANRSITVQVGAGGGTNSSTTYQLPTNGTTVVLPNRRVGSVNTVPGNVVQCQPVRSWGSFQPGQFPISVSDGAASTKWQPEFASNVSSVTVTLPPSKVGSNISGFYFDWAQAPPTNATVVLHDEWVEDPTLDSLATASSDNSTRSTVTRLNVTVSTPWDAASNDVISLQTGNTTNVTFDAPLPAPRYATLFIQGNLALDETDVRFKNGTGATVAEWAILAADK</sequence>
<dbReference type="Pfam" id="PF03633">
    <property type="entry name" value="Glyco_hydro_65C"/>
    <property type="match status" value="1"/>
</dbReference>
<reference evidence="3 4" key="1">
    <citation type="journal article" date="2024" name="Commun. Biol.">
        <title>Comparative genomic analysis of thermophilic fungi reveals convergent evolutionary adaptations and gene losses.</title>
        <authorList>
            <person name="Steindorff A.S."/>
            <person name="Aguilar-Pontes M.V."/>
            <person name="Robinson A.J."/>
            <person name="Andreopoulos B."/>
            <person name="LaButti K."/>
            <person name="Kuo A."/>
            <person name="Mondo S."/>
            <person name="Riley R."/>
            <person name="Otillar R."/>
            <person name="Haridas S."/>
            <person name="Lipzen A."/>
            <person name="Grimwood J."/>
            <person name="Schmutz J."/>
            <person name="Clum A."/>
            <person name="Reid I.D."/>
            <person name="Moisan M.C."/>
            <person name="Butler G."/>
            <person name="Nguyen T.T.M."/>
            <person name="Dewar K."/>
            <person name="Conant G."/>
            <person name="Drula E."/>
            <person name="Henrissat B."/>
            <person name="Hansel C."/>
            <person name="Singer S."/>
            <person name="Hutchinson M.I."/>
            <person name="de Vries R.P."/>
            <person name="Natvig D.O."/>
            <person name="Powell A.J."/>
            <person name="Tsang A."/>
            <person name="Grigoriev I.V."/>
        </authorList>
    </citation>
    <scope>NUCLEOTIDE SEQUENCE [LARGE SCALE GENOMIC DNA]</scope>
    <source>
        <strain evidence="3 4">ATCC 24622</strain>
    </source>
</reference>
<accession>A0ABR3W5N7</accession>
<comment type="caution">
    <text evidence="3">The sequence shown here is derived from an EMBL/GenBank/DDBJ whole genome shotgun (WGS) entry which is preliminary data.</text>
</comment>
<dbReference type="InterPro" id="IPR012341">
    <property type="entry name" value="6hp_glycosidase-like_sf"/>
</dbReference>
<protein>
    <recommendedName>
        <fullName evidence="2">Glycoside hydrolase family 65 C-terminal domain-containing protein</fullName>
    </recommendedName>
</protein>
<dbReference type="PANTHER" id="PTHR11051">
    <property type="entry name" value="GLYCOSYL HYDROLASE-RELATED"/>
    <property type="match status" value="1"/>
</dbReference>
<dbReference type="Proteomes" id="UP001586593">
    <property type="component" value="Unassembled WGS sequence"/>
</dbReference>
<evidence type="ECO:0000313" key="3">
    <source>
        <dbReference type="EMBL" id="KAL1853939.1"/>
    </source>
</evidence>
<dbReference type="SUPFAM" id="SSF48208">
    <property type="entry name" value="Six-hairpin glycosidases"/>
    <property type="match status" value="1"/>
</dbReference>
<evidence type="ECO:0000259" key="2">
    <source>
        <dbReference type="Pfam" id="PF03633"/>
    </source>
</evidence>
<proteinExistence type="inferred from homology"/>
<dbReference type="Gene3D" id="1.50.10.10">
    <property type="match status" value="1"/>
</dbReference>
<dbReference type="InterPro" id="IPR005194">
    <property type="entry name" value="Glyco_hydro_65_C"/>
</dbReference>